<dbReference type="PROSITE" id="PS51900">
    <property type="entry name" value="CB"/>
    <property type="match status" value="1"/>
</dbReference>
<dbReference type="Gene3D" id="1.10.443.10">
    <property type="entry name" value="Intergrase catalytic core"/>
    <property type="match status" value="1"/>
</dbReference>
<proteinExistence type="predicted"/>
<keyword evidence="2" id="KW-0233">DNA recombination</keyword>
<dbReference type="InterPro" id="IPR013762">
    <property type="entry name" value="Integrase-like_cat_sf"/>
</dbReference>
<evidence type="ECO:0000256" key="1">
    <source>
        <dbReference type="ARBA" id="ARBA00023125"/>
    </source>
</evidence>
<feature type="domain" description="Core-binding (CB)" evidence="4">
    <location>
        <begin position="1"/>
        <end position="82"/>
    </location>
</feature>
<comment type="caution">
    <text evidence="5">The sequence shown here is derived from an EMBL/GenBank/DDBJ whole genome shotgun (WGS) entry which is preliminary data.</text>
</comment>
<dbReference type="InterPro" id="IPR010998">
    <property type="entry name" value="Integrase_recombinase_N"/>
</dbReference>
<gene>
    <name evidence="5" type="ORF">LCY76_23535</name>
</gene>
<dbReference type="GO" id="GO:0006310">
    <property type="term" value="P:DNA recombination"/>
    <property type="evidence" value="ECO:0007669"/>
    <property type="project" value="UniProtKB-KW"/>
</dbReference>
<reference evidence="5" key="1">
    <citation type="submission" date="2021-09" db="EMBL/GenBank/DDBJ databases">
        <title>Genome analysis of Fictibacillus sp. KIGAM418 isolated from marine sediment.</title>
        <authorList>
            <person name="Seo M.-J."/>
            <person name="Cho E.-S."/>
            <person name="Hwang C.Y."/>
        </authorList>
    </citation>
    <scope>NUCLEOTIDE SEQUENCE</scope>
    <source>
        <strain evidence="5">KIGAM418</strain>
    </source>
</reference>
<organism evidence="5 6">
    <name type="scientific">Fictibacillus marinisediminis</name>
    <dbReference type="NCBI Taxonomy" id="2878389"/>
    <lineage>
        <taxon>Bacteria</taxon>
        <taxon>Bacillati</taxon>
        <taxon>Bacillota</taxon>
        <taxon>Bacilli</taxon>
        <taxon>Bacillales</taxon>
        <taxon>Fictibacillaceae</taxon>
        <taxon>Fictibacillus</taxon>
    </lineage>
</organism>
<dbReference type="GO" id="GO:0015074">
    <property type="term" value="P:DNA integration"/>
    <property type="evidence" value="ECO:0007669"/>
    <property type="project" value="InterPro"/>
</dbReference>
<dbReference type="RefSeq" id="WP_248254909.1">
    <property type="nucleotide sequence ID" value="NZ_JAIWJX010000004.1"/>
</dbReference>
<evidence type="ECO:0000256" key="2">
    <source>
        <dbReference type="ARBA" id="ARBA00023172"/>
    </source>
</evidence>
<keyword evidence="6" id="KW-1185">Reference proteome</keyword>
<dbReference type="SUPFAM" id="SSF56349">
    <property type="entry name" value="DNA breaking-rejoining enzymes"/>
    <property type="match status" value="1"/>
</dbReference>
<evidence type="ECO:0000313" key="5">
    <source>
        <dbReference type="EMBL" id="MCK6259545.1"/>
    </source>
</evidence>
<dbReference type="GO" id="GO:0003677">
    <property type="term" value="F:DNA binding"/>
    <property type="evidence" value="ECO:0007669"/>
    <property type="project" value="UniProtKB-UniRule"/>
</dbReference>
<name>A0A9X1XIH0_9BACL</name>
<dbReference type="InterPro" id="IPR044068">
    <property type="entry name" value="CB"/>
</dbReference>
<evidence type="ECO:0000313" key="6">
    <source>
        <dbReference type="Proteomes" id="UP001139011"/>
    </source>
</evidence>
<dbReference type="AlphaFoldDB" id="A0A9X1XIH0"/>
<accession>A0A9X1XIH0</accession>
<evidence type="ECO:0000259" key="4">
    <source>
        <dbReference type="PROSITE" id="PS51900"/>
    </source>
</evidence>
<evidence type="ECO:0000256" key="3">
    <source>
        <dbReference type="PROSITE-ProRule" id="PRU01248"/>
    </source>
</evidence>
<dbReference type="Proteomes" id="UP001139011">
    <property type="component" value="Unassembled WGS sequence"/>
</dbReference>
<dbReference type="Pfam" id="PF02899">
    <property type="entry name" value="Phage_int_SAM_1"/>
    <property type="match status" value="1"/>
</dbReference>
<protein>
    <submittedName>
        <fullName evidence="5">Site-specific integrase</fullName>
    </submittedName>
</protein>
<sequence length="284" mass="33772">MQFGYSQYLMQHKKSESTIDENVRQIDYFFSYLDQTYNRSVELHEIKADHIREYFNFKKSTIKESSINKIHSILKSFFNYLWEINKIPYDPMVKIKRFKVKKEEKPILSYKAFQELKSKALERVDYSPLRKAILICSIYGLRPSDFHFIKDDVSYEKSGLVIRLHKRTIFLNEIESDYFLQYYNQAQFNDSPYVFVTKERENETLNPVNKMTIYSNLRVIARNFNVPQFNLNDIRFAYAHYLLTHEGLTIEEIASRMGIETASAVILANECKQITYLEPDSITS</sequence>
<keyword evidence="1 3" id="KW-0238">DNA-binding</keyword>
<dbReference type="InterPro" id="IPR011010">
    <property type="entry name" value="DNA_brk_join_enz"/>
</dbReference>
<dbReference type="Gene3D" id="1.10.150.130">
    <property type="match status" value="1"/>
</dbReference>
<dbReference type="EMBL" id="JAIWJX010000004">
    <property type="protein sequence ID" value="MCK6259545.1"/>
    <property type="molecule type" value="Genomic_DNA"/>
</dbReference>
<dbReference type="InterPro" id="IPR004107">
    <property type="entry name" value="Integrase_SAM-like_N"/>
</dbReference>